<comment type="similarity">
    <text evidence="1">In the C-terminal section; belongs to the transposase 35 family.</text>
</comment>
<evidence type="ECO:0000256" key="2">
    <source>
        <dbReference type="ARBA" id="ARBA00022578"/>
    </source>
</evidence>
<evidence type="ECO:0000256" key="3">
    <source>
        <dbReference type="ARBA" id="ARBA00022723"/>
    </source>
</evidence>
<dbReference type="Pfam" id="PF01385">
    <property type="entry name" value="OrfB_IS605"/>
    <property type="match status" value="1"/>
</dbReference>
<feature type="domain" description="Probable transposase IS891/IS1136/IS1341" evidence="7">
    <location>
        <begin position="173"/>
        <end position="281"/>
    </location>
</feature>
<reference evidence="10 11" key="1">
    <citation type="submission" date="2016-09" db="EMBL/GenBank/DDBJ databases">
        <title>The complete genome sequences of Rhizobium gallicum, symbiovars gallicum and phaseoli, symbionts associated to common bean (Phaseolus vulgaris).</title>
        <authorList>
            <person name="Bustos P."/>
            <person name="Santamaria R.I."/>
            <person name="Perez-Carrascal O.M."/>
            <person name="Juarez S."/>
            <person name="Lozano L."/>
            <person name="Martinez-Flores I."/>
            <person name="Martinez-Romero E."/>
            <person name="Cevallos M."/>
            <person name="Romero D."/>
            <person name="Davila G."/>
            <person name="Gonzalez V."/>
        </authorList>
    </citation>
    <scope>NUCLEOTIDE SEQUENCE [LARGE SCALE GENOMIC DNA]</scope>
    <source>
        <strain evidence="10 11">IE4872</strain>
    </source>
</reference>
<evidence type="ECO:0000256" key="1">
    <source>
        <dbReference type="ARBA" id="ARBA00008761"/>
    </source>
</evidence>
<evidence type="ECO:0000259" key="8">
    <source>
        <dbReference type="Pfam" id="PF07282"/>
    </source>
</evidence>
<dbReference type="GO" id="GO:0046872">
    <property type="term" value="F:metal ion binding"/>
    <property type="evidence" value="ECO:0007669"/>
    <property type="project" value="UniProtKB-KW"/>
</dbReference>
<dbReference type="OrthoDB" id="7593314at2"/>
<evidence type="ECO:0000256" key="5">
    <source>
        <dbReference type="ARBA" id="ARBA00023125"/>
    </source>
</evidence>
<evidence type="ECO:0000259" key="7">
    <source>
        <dbReference type="Pfam" id="PF01385"/>
    </source>
</evidence>
<gene>
    <name evidence="10" type="ORF">IE4872_CH01153</name>
</gene>
<dbReference type="Pfam" id="PF07282">
    <property type="entry name" value="Cas12f1-like_TNB"/>
    <property type="match status" value="1"/>
</dbReference>
<keyword evidence="4" id="KW-0862">Zinc</keyword>
<dbReference type="InterPro" id="IPR001959">
    <property type="entry name" value="Transposase"/>
</dbReference>
<dbReference type="Proteomes" id="UP000184749">
    <property type="component" value="Chromosome"/>
</dbReference>
<dbReference type="InterPro" id="IPR010095">
    <property type="entry name" value="Cas12f1-like_TNB"/>
</dbReference>
<evidence type="ECO:0000259" key="9">
    <source>
        <dbReference type="Pfam" id="PF12323"/>
    </source>
</evidence>
<dbReference type="Pfam" id="PF12323">
    <property type="entry name" value="HTH_OrfB_IS605"/>
    <property type="match status" value="1"/>
</dbReference>
<keyword evidence="5" id="KW-0238">DNA-binding</keyword>
<sequence length="431" mass="48704">MIYRAFRYKLAPTGEQEVLLRQFAGVVRLVYNLALEQRRDWWRHYRRQTGNRLNYIAQARELTALRAAFDWIAAVHVTPQQQALRDLDKAYANFLAGRAGYPSRRKKGVNRAFRFQGREIEVKRLNGKWSAARLPKIGWVKFRDTRLLRGKTMNVTVSLAANGWHIVFACEIDHAVPQNDLPAVGIDRGVANTLTLSTGEHWWMPAGLAEIERRKRRAQRVLARRKRGSRRHAKARRRVAALQARAARIRQDWRHKASLAIARRFATVVLEDLATRNMTRSARGTVDAPGTNVCQKAGLNRAILEQGWHGFETVLAYKLEERGGYLCKVDPRHTSQTCSACAAVDRQSRESQASFRCCQCGLRAHADHNAAINILRRNTASMIVEEGQRLSVEAITIGGASRPLGNPPLQAGEDVNHHCQTTIGVLFGTRS</sequence>
<dbReference type="GO" id="GO:0003677">
    <property type="term" value="F:DNA binding"/>
    <property type="evidence" value="ECO:0007669"/>
    <property type="project" value="UniProtKB-KW"/>
</dbReference>
<proteinExistence type="inferred from homology"/>
<dbReference type="NCBIfam" id="NF040570">
    <property type="entry name" value="guided_TnpB"/>
    <property type="match status" value="1"/>
</dbReference>
<dbReference type="AlphaFoldDB" id="A0A1L5NFW1"/>
<keyword evidence="6" id="KW-0233">DNA recombination</keyword>
<dbReference type="GO" id="GO:0006310">
    <property type="term" value="P:DNA recombination"/>
    <property type="evidence" value="ECO:0007669"/>
    <property type="project" value="UniProtKB-KW"/>
</dbReference>
<dbReference type="InterPro" id="IPR021027">
    <property type="entry name" value="Transposase_put_HTH"/>
</dbReference>
<dbReference type="GO" id="GO:0032196">
    <property type="term" value="P:transposition"/>
    <property type="evidence" value="ECO:0007669"/>
    <property type="project" value="UniProtKB-KW"/>
</dbReference>
<organism evidence="10 11">
    <name type="scientific">Rhizobium gallicum</name>
    <dbReference type="NCBI Taxonomy" id="56730"/>
    <lineage>
        <taxon>Bacteria</taxon>
        <taxon>Pseudomonadati</taxon>
        <taxon>Pseudomonadota</taxon>
        <taxon>Alphaproteobacteria</taxon>
        <taxon>Hyphomicrobiales</taxon>
        <taxon>Rhizobiaceae</taxon>
        <taxon>Rhizobium/Agrobacterium group</taxon>
        <taxon>Rhizobium</taxon>
    </lineage>
</organism>
<evidence type="ECO:0000256" key="6">
    <source>
        <dbReference type="ARBA" id="ARBA00023172"/>
    </source>
</evidence>
<keyword evidence="2" id="KW-0815">Transposition</keyword>
<feature type="domain" description="Cas12f1-like TNB" evidence="8">
    <location>
        <begin position="308"/>
        <end position="374"/>
    </location>
</feature>
<evidence type="ECO:0000313" key="10">
    <source>
        <dbReference type="EMBL" id="APO66803.1"/>
    </source>
</evidence>
<accession>A0A1L5NFW1</accession>
<dbReference type="EMBL" id="CP017101">
    <property type="protein sequence ID" value="APO66803.1"/>
    <property type="molecule type" value="Genomic_DNA"/>
</dbReference>
<dbReference type="STRING" id="56730.IE4872_CH01153"/>
<feature type="domain" description="Transposase putative helix-turn-helix" evidence="9">
    <location>
        <begin position="1"/>
        <end position="45"/>
    </location>
</feature>
<keyword evidence="3" id="KW-0479">Metal-binding</keyword>
<evidence type="ECO:0000256" key="4">
    <source>
        <dbReference type="ARBA" id="ARBA00022833"/>
    </source>
</evidence>
<evidence type="ECO:0000313" key="11">
    <source>
        <dbReference type="Proteomes" id="UP000184749"/>
    </source>
</evidence>
<protein>
    <submittedName>
        <fullName evidence="10">IS200/IS605 family insertion sequence transposase protein</fullName>
    </submittedName>
</protein>
<name>A0A1L5NFW1_9HYPH</name>